<evidence type="ECO:0000313" key="1">
    <source>
        <dbReference type="EMBL" id="ERI88850.1"/>
    </source>
</evidence>
<reference evidence="1 2" key="1">
    <citation type="submission" date="2013-08" db="EMBL/GenBank/DDBJ databases">
        <authorList>
            <person name="Weinstock G."/>
            <person name="Sodergren E."/>
            <person name="Wylie T."/>
            <person name="Fulton L."/>
            <person name="Fulton R."/>
            <person name="Fronick C."/>
            <person name="O'Laughlin M."/>
            <person name="Godfrey J."/>
            <person name="Miner T."/>
            <person name="Herter B."/>
            <person name="Appelbaum E."/>
            <person name="Cordes M."/>
            <person name="Lek S."/>
            <person name="Wollam A."/>
            <person name="Pepin K.H."/>
            <person name="Palsikar V.B."/>
            <person name="Mitreva M."/>
            <person name="Wilson R.K."/>
        </authorList>
    </citation>
    <scope>NUCLEOTIDE SEQUENCE [LARGE SCALE GENOMIC DNA]</scope>
    <source>
        <strain evidence="1 2">F0041</strain>
    </source>
</reference>
<dbReference type="EMBL" id="AWSV01000016">
    <property type="protein sequence ID" value="ERI88850.1"/>
    <property type="molecule type" value="Genomic_DNA"/>
</dbReference>
<organism evidence="1 2">
    <name type="scientific">Bacteroides pyogenes F0041</name>
    <dbReference type="NCBI Taxonomy" id="1321819"/>
    <lineage>
        <taxon>Bacteria</taxon>
        <taxon>Pseudomonadati</taxon>
        <taxon>Bacteroidota</taxon>
        <taxon>Bacteroidia</taxon>
        <taxon>Bacteroidales</taxon>
        <taxon>Bacteroidaceae</taxon>
        <taxon>Bacteroides</taxon>
    </lineage>
</organism>
<proteinExistence type="predicted"/>
<accession>U2CWC3</accession>
<evidence type="ECO:0000313" key="2">
    <source>
        <dbReference type="Proteomes" id="UP000016496"/>
    </source>
</evidence>
<gene>
    <name evidence="1" type="ORF">HMPREF1981_00235</name>
</gene>
<dbReference type="Proteomes" id="UP000016496">
    <property type="component" value="Unassembled WGS sequence"/>
</dbReference>
<dbReference type="HOGENOM" id="CLU_2876539_0_0_10"/>
<protein>
    <submittedName>
        <fullName evidence="1">Uncharacterized protein</fullName>
    </submittedName>
</protein>
<sequence>MIIKILQINIVRVITPQYIECQINPKAKYWKKTGVIIKKINLDRKLREYSRSLLAIMMHFLQR</sequence>
<name>U2CWC3_9BACE</name>
<dbReference type="AlphaFoldDB" id="U2CWC3"/>
<comment type="caution">
    <text evidence="1">The sequence shown here is derived from an EMBL/GenBank/DDBJ whole genome shotgun (WGS) entry which is preliminary data.</text>
</comment>